<gene>
    <name evidence="1" type="ORF">HK099_003895</name>
</gene>
<comment type="caution">
    <text evidence="1">The sequence shown here is derived from an EMBL/GenBank/DDBJ whole genome shotgun (WGS) entry which is preliminary data.</text>
</comment>
<accession>A0AAD5U130</accession>
<organism evidence="1 2">
    <name type="scientific">Clydaea vesicula</name>
    <dbReference type="NCBI Taxonomy" id="447962"/>
    <lineage>
        <taxon>Eukaryota</taxon>
        <taxon>Fungi</taxon>
        <taxon>Fungi incertae sedis</taxon>
        <taxon>Chytridiomycota</taxon>
        <taxon>Chytridiomycota incertae sedis</taxon>
        <taxon>Chytridiomycetes</taxon>
        <taxon>Lobulomycetales</taxon>
        <taxon>Lobulomycetaceae</taxon>
        <taxon>Clydaea</taxon>
    </lineage>
</organism>
<keyword evidence="2" id="KW-1185">Reference proteome</keyword>
<evidence type="ECO:0008006" key="3">
    <source>
        <dbReference type="Google" id="ProtNLM"/>
    </source>
</evidence>
<dbReference type="Proteomes" id="UP001211065">
    <property type="component" value="Unassembled WGS sequence"/>
</dbReference>
<sequence length="608" mass="68337">MFPPSFQGVPYLNTLEYDDREDFHGGEIIKQDFPVSGPLTDNFNISERKVVEMVVTGKRTVKYKGATYIYVPSTGSWHHTRSIHAGRYIASYLGMDNVTVSYHIAALSYINLMDIYSVQAHGIPRSVCIGVFRLYYSIGEKSTIFKSVHNIVLLPDEYAHAEIRISSFCFMPVAIRSIPKEIPLGIISSVEVILSATINPSSLQVLMWCIGNSLQDPVLTPRTIFLYGEGGEGKSFTISMLEANLPNCIGTLTRDYVGSKRSDIDSVDIERMICNRFVCYGDVNLNQKREMNEGFLKMISGNDTISTPTIVGKLQCAGLFATNHLWFPYPTLTMPWFSRRVVCIRIRKPSADLPKPVESFTDNEILLFVHNCLVIRSRYKYIPVTTEMAIITIFGSRARSYSRGIKFNESASYLNCLAATHSISLLSCIRIPDLIRLFMAMSPQLIIDKNGDNIVMKVRQYNTDGSIITRDIKNRLENDYTINGDGSLLYFKCPKNITIHPWSSWTHNTFISLDYPNQESANIIITKGQLPDGITMSQEGSPFNTSTPIKFILTNNTWMPLNINKDTVLMMAFDKSVAMTIPIQNTVSNDITNDIIAVGSQEVSSLHI</sequence>
<reference evidence="1" key="1">
    <citation type="submission" date="2020-05" db="EMBL/GenBank/DDBJ databases">
        <title>Phylogenomic resolution of chytrid fungi.</title>
        <authorList>
            <person name="Stajich J.E."/>
            <person name="Amses K."/>
            <person name="Simmons R."/>
            <person name="Seto K."/>
            <person name="Myers J."/>
            <person name="Bonds A."/>
            <person name="Quandt C.A."/>
            <person name="Barry K."/>
            <person name="Liu P."/>
            <person name="Grigoriev I."/>
            <person name="Longcore J.E."/>
            <person name="James T.Y."/>
        </authorList>
    </citation>
    <scope>NUCLEOTIDE SEQUENCE</scope>
    <source>
        <strain evidence="1">JEL0476</strain>
    </source>
</reference>
<proteinExistence type="predicted"/>
<evidence type="ECO:0000313" key="1">
    <source>
        <dbReference type="EMBL" id="KAJ3220936.1"/>
    </source>
</evidence>
<dbReference type="EMBL" id="JADGJW010000262">
    <property type="protein sequence ID" value="KAJ3220936.1"/>
    <property type="molecule type" value="Genomic_DNA"/>
</dbReference>
<evidence type="ECO:0000313" key="2">
    <source>
        <dbReference type="Proteomes" id="UP001211065"/>
    </source>
</evidence>
<protein>
    <recommendedName>
        <fullName evidence="3">SF3 helicase domain-containing protein</fullName>
    </recommendedName>
</protein>
<dbReference type="AlphaFoldDB" id="A0AAD5U130"/>
<name>A0AAD5U130_9FUNG</name>